<protein>
    <submittedName>
        <fullName evidence="2">Uncharacterized protein</fullName>
    </submittedName>
</protein>
<evidence type="ECO:0000256" key="1">
    <source>
        <dbReference type="SAM" id="MobiDB-lite"/>
    </source>
</evidence>
<organism evidence="2">
    <name type="scientific">marine sediment metagenome</name>
    <dbReference type="NCBI Taxonomy" id="412755"/>
    <lineage>
        <taxon>unclassified sequences</taxon>
        <taxon>metagenomes</taxon>
        <taxon>ecological metagenomes</taxon>
    </lineage>
</organism>
<evidence type="ECO:0000313" key="2">
    <source>
        <dbReference type="EMBL" id="KKL65487.1"/>
    </source>
</evidence>
<name>A0A0F9GQX7_9ZZZZ</name>
<proteinExistence type="predicted"/>
<reference evidence="2" key="1">
    <citation type="journal article" date="2015" name="Nature">
        <title>Complex archaea that bridge the gap between prokaryotes and eukaryotes.</title>
        <authorList>
            <person name="Spang A."/>
            <person name="Saw J.H."/>
            <person name="Jorgensen S.L."/>
            <person name="Zaremba-Niedzwiedzka K."/>
            <person name="Martijn J."/>
            <person name="Lind A.E."/>
            <person name="van Eijk R."/>
            <person name="Schleper C."/>
            <person name="Guy L."/>
            <person name="Ettema T.J."/>
        </authorList>
    </citation>
    <scope>NUCLEOTIDE SEQUENCE</scope>
</reference>
<gene>
    <name evidence="2" type="ORF">LCGC14_2154510</name>
</gene>
<feature type="non-terminal residue" evidence="2">
    <location>
        <position position="1"/>
    </location>
</feature>
<dbReference type="EMBL" id="LAZR01027514">
    <property type="protein sequence ID" value="KKL65487.1"/>
    <property type="molecule type" value="Genomic_DNA"/>
</dbReference>
<accession>A0A0F9GQX7</accession>
<feature type="region of interest" description="Disordered" evidence="1">
    <location>
        <begin position="127"/>
        <end position="150"/>
    </location>
</feature>
<dbReference type="AlphaFoldDB" id="A0A0F9GQX7"/>
<sequence length="150" mass="16429">MEFSELTEEQLRSSRPDLVKVIEAKSKGDADAAARVTEIEAENKTLKEANDALKVAQAEADQKALVETKLADAKLPERAVTDSFREQLQAATDAAAIDVLIEDRQALLKTVSPRGSISRERSVDALVRNEDEATPIDESKIGEYDKTLFG</sequence>
<comment type="caution">
    <text evidence="2">The sequence shown here is derived from an EMBL/GenBank/DDBJ whole genome shotgun (WGS) entry which is preliminary data.</text>
</comment>